<dbReference type="InterPro" id="IPR000477">
    <property type="entry name" value="RT_dom"/>
</dbReference>
<dbReference type="Proteomes" id="UP000182444">
    <property type="component" value="Chromosome 1D"/>
</dbReference>
<comment type="catalytic activity">
    <reaction evidence="12 13">
        <text>DNA(n) + a 2'-deoxyribonucleoside 5'-triphosphate = DNA(n+1) + diphosphate</text>
        <dbReference type="Rhea" id="RHEA:22508"/>
        <dbReference type="Rhea" id="RHEA-COMP:17339"/>
        <dbReference type="Rhea" id="RHEA-COMP:17340"/>
        <dbReference type="ChEBI" id="CHEBI:33019"/>
        <dbReference type="ChEBI" id="CHEBI:61560"/>
        <dbReference type="ChEBI" id="CHEBI:173112"/>
        <dbReference type="EC" id="2.7.7.49"/>
    </reaction>
</comment>
<dbReference type="CDD" id="cd01648">
    <property type="entry name" value="TERT"/>
    <property type="match status" value="1"/>
</dbReference>
<gene>
    <name evidence="15" type="ORF">YALI1_D15181g</name>
</gene>
<dbReference type="GO" id="GO:0070034">
    <property type="term" value="F:telomerase RNA binding"/>
    <property type="evidence" value="ECO:0007669"/>
    <property type="project" value="TreeGrafter"/>
</dbReference>
<dbReference type="Pfam" id="PF00078">
    <property type="entry name" value="RVT_1"/>
    <property type="match status" value="1"/>
</dbReference>
<evidence type="ECO:0000256" key="5">
    <source>
        <dbReference type="ARBA" id="ARBA00022679"/>
    </source>
</evidence>
<dbReference type="EMBL" id="CP017556">
    <property type="protein sequence ID" value="AOW03957.1"/>
    <property type="molecule type" value="Genomic_DNA"/>
</dbReference>
<dbReference type="Pfam" id="PF12009">
    <property type="entry name" value="Telomerase_RBD"/>
    <property type="match status" value="1"/>
</dbReference>
<keyword evidence="4 13" id="KW-0158">Chromosome</keyword>
<evidence type="ECO:0000313" key="15">
    <source>
        <dbReference type="EMBL" id="AOW03957.1"/>
    </source>
</evidence>
<name>A0A1D8NE89_YARLL</name>
<evidence type="ECO:0000256" key="7">
    <source>
        <dbReference type="ARBA" id="ARBA00022723"/>
    </source>
</evidence>
<dbReference type="InterPro" id="IPR021891">
    <property type="entry name" value="Telomerase_RBD"/>
</dbReference>
<dbReference type="PANTHER" id="PTHR12066:SF0">
    <property type="entry name" value="TELOMERASE REVERSE TRANSCRIPTASE"/>
    <property type="match status" value="1"/>
</dbReference>
<dbReference type="EC" id="2.7.7.49" evidence="2 13"/>
<dbReference type="PRINTS" id="PR01365">
    <property type="entry name" value="TELOMERASERT"/>
</dbReference>
<dbReference type="GO" id="GO:0000781">
    <property type="term" value="C:chromosome, telomeric region"/>
    <property type="evidence" value="ECO:0007669"/>
    <property type="project" value="UniProtKB-SubCell"/>
</dbReference>
<comment type="similarity">
    <text evidence="1 13">Belongs to the reverse transcriptase family. Telomerase subfamily.</text>
</comment>
<evidence type="ECO:0000256" key="2">
    <source>
        <dbReference type="ARBA" id="ARBA00012493"/>
    </source>
</evidence>
<evidence type="ECO:0000256" key="6">
    <source>
        <dbReference type="ARBA" id="ARBA00022695"/>
    </source>
</evidence>
<dbReference type="Gene3D" id="3.30.70.2630">
    <property type="match status" value="1"/>
</dbReference>
<evidence type="ECO:0000256" key="9">
    <source>
        <dbReference type="ARBA" id="ARBA00022895"/>
    </source>
</evidence>
<dbReference type="RefSeq" id="XP_502732.3">
    <property type="nucleotide sequence ID" value="XM_502732.3"/>
</dbReference>
<dbReference type="SUPFAM" id="SSF56672">
    <property type="entry name" value="DNA/RNA polymerases"/>
    <property type="match status" value="1"/>
</dbReference>
<dbReference type="OMA" id="GCHINSA"/>
<dbReference type="SMART" id="SM00975">
    <property type="entry name" value="Telomerase_RBD"/>
    <property type="match status" value="1"/>
</dbReference>
<dbReference type="Gene3D" id="1.10.132.70">
    <property type="match status" value="1"/>
</dbReference>
<dbReference type="InterPro" id="IPR043502">
    <property type="entry name" value="DNA/RNA_pol_sf"/>
</dbReference>
<dbReference type="VEuPathDB" id="FungiDB:YALI0_D12188g"/>
<dbReference type="AlphaFoldDB" id="A0A1D8NE89"/>
<evidence type="ECO:0000259" key="14">
    <source>
        <dbReference type="PROSITE" id="PS50878"/>
    </source>
</evidence>
<evidence type="ECO:0000256" key="8">
    <source>
        <dbReference type="ARBA" id="ARBA00022842"/>
    </source>
</evidence>
<comment type="subcellular location">
    <subcellularLocation>
        <location evidence="13">Nucleus</location>
    </subcellularLocation>
    <subcellularLocation>
        <location evidence="13">Chromosome</location>
        <location evidence="13">Telomere</location>
    </subcellularLocation>
</comment>
<dbReference type="VEuPathDB" id="FungiDB:YALI1_D15181g"/>
<dbReference type="GO" id="GO:0042162">
    <property type="term" value="F:telomeric DNA binding"/>
    <property type="evidence" value="ECO:0007669"/>
    <property type="project" value="TreeGrafter"/>
</dbReference>
<reference evidence="15 16" key="1">
    <citation type="journal article" date="2016" name="PLoS ONE">
        <title>Sequence Assembly of Yarrowia lipolytica Strain W29/CLIB89 Shows Transposable Element Diversity.</title>
        <authorList>
            <person name="Magnan C."/>
            <person name="Yu J."/>
            <person name="Chang I."/>
            <person name="Jahn E."/>
            <person name="Kanomata Y."/>
            <person name="Wu J."/>
            <person name="Zeller M."/>
            <person name="Oakes M."/>
            <person name="Baldi P."/>
            <person name="Sandmeyer S."/>
        </authorList>
    </citation>
    <scope>NUCLEOTIDE SEQUENCE [LARGE SCALE GENOMIC DNA]</scope>
    <source>
        <strain evidence="16">CLIB89(W29)</strain>
    </source>
</reference>
<evidence type="ECO:0000256" key="4">
    <source>
        <dbReference type="ARBA" id="ARBA00022454"/>
    </source>
</evidence>
<dbReference type="GeneID" id="2910616"/>
<dbReference type="PROSITE" id="PS50878">
    <property type="entry name" value="RT_POL"/>
    <property type="match status" value="1"/>
</dbReference>
<keyword evidence="6 13" id="KW-0548">Nucleotidyltransferase</keyword>
<evidence type="ECO:0000256" key="3">
    <source>
        <dbReference type="ARBA" id="ARBA00016182"/>
    </source>
</evidence>
<dbReference type="KEGG" id="yli:2910616"/>
<dbReference type="PANTHER" id="PTHR12066">
    <property type="entry name" value="TELOMERASE REVERSE TRANSCRIPTASE"/>
    <property type="match status" value="1"/>
</dbReference>
<evidence type="ECO:0000256" key="10">
    <source>
        <dbReference type="ARBA" id="ARBA00022918"/>
    </source>
</evidence>
<keyword evidence="11 13" id="KW-0539">Nucleus</keyword>
<evidence type="ECO:0000256" key="1">
    <source>
        <dbReference type="ARBA" id="ARBA00008001"/>
    </source>
</evidence>
<keyword evidence="10 13" id="KW-0695">RNA-directed DNA polymerase</keyword>
<evidence type="ECO:0000256" key="11">
    <source>
        <dbReference type="ARBA" id="ARBA00023242"/>
    </source>
</evidence>
<keyword evidence="8 13" id="KW-0460">Magnesium</keyword>
<dbReference type="GO" id="GO:0003720">
    <property type="term" value="F:telomerase activity"/>
    <property type="evidence" value="ECO:0007669"/>
    <property type="project" value="InterPro"/>
</dbReference>
<dbReference type="InterPro" id="IPR003545">
    <property type="entry name" value="Telomerase_RT"/>
</dbReference>
<dbReference type="eggNOG" id="KOG1005">
    <property type="taxonomic scope" value="Eukaryota"/>
</dbReference>
<sequence>MILIQERYPSFVFPEIEISRTDTFIFYNASGHCLPSIKFVWRCVYSARSVCTCPHSPYPMLKRLQSKLPQSDTLHGHLCNLHLHSFIEPFIFHEVISLYEQDDSFKHFLTATIVSRGRLAVVNQLIMPDYVNDLTYPAFIRLLSSVSSRESVLHTHVQGVFDPSDKRPIDDRNSIHTAIDALCETGWRKLESVLGRYEFAKLILGNMVFMELRKDCYFQVSGPRIDDILLCRPTHKVQTELLLLKAPPGKVGKRVPRKGILRCKQGMYYSLGKTGYNLSVRDLVDSKDHKVEIEHVLESIFPYTYDKTQSKRIPKRLVPFVQIASTIVKKCQQYNFLRLLDAWFPLNRDYEDGHSVNDVVSFCFAASHLLFPHVLFGSADNWAVLRSKYVYYLNLPSRTSPHLDTMTGGFRLTEINWLFTSDMNLKKSRDDMLKARELFEQLMIWVTNRFLPQILRSFFYFTDSLTSDQIIYRHPVWQRKTRSTLQELKRTQFSSKVLTPSDLGISKFRLMPKKSGFRPIVSLGRPVQSPRGKKPISVNKKLSKLYKILYQEFRLGGNNKCGLDSVHLLKKVLGKYEKAIKGQIQGLKFVKIDVTAAFDTIPASKVKDISKRLLDCESYSLHSHSRILPMSSKTVLRWFTTSRACNGRSEGALQAFRRLGNKGIIVDENKSDSVGKQLLYKLLNDHLFRNDVFIDGQVHRQVRGIPQGSILSSLFCSMVYEEMVREKFSDLVDRPDTCLMRFVDDFMLITTDTAIATEFLNRALKGLPDYGVSVNRSKCLVNFPLSVGGVRIAQLEEGEMMPFLGMKIDPCNLQIHRDYPYSSALLWVDKGVKLAAVRHRAKEYFSARFPRLLLNKSVPEAVVLKNVSAFFRYVFLRAIRTFEHFGHVSESRITQEAITLAAEMIDISMCVVTPKCPHVGLKKLRGWLTKISVLSIERRR</sequence>
<keyword evidence="5 13" id="KW-0808">Transferase</keyword>
<keyword evidence="7 13" id="KW-0479">Metal-binding</keyword>
<feature type="domain" description="Reverse transcriptase" evidence="14">
    <location>
        <begin position="492"/>
        <end position="808"/>
    </location>
</feature>
<organism evidence="15 16">
    <name type="scientific">Yarrowia lipolytica</name>
    <name type="common">Candida lipolytica</name>
    <dbReference type="NCBI Taxonomy" id="4952"/>
    <lineage>
        <taxon>Eukaryota</taxon>
        <taxon>Fungi</taxon>
        <taxon>Dikarya</taxon>
        <taxon>Ascomycota</taxon>
        <taxon>Saccharomycotina</taxon>
        <taxon>Dipodascomycetes</taxon>
        <taxon>Dipodascales</taxon>
        <taxon>Dipodascales incertae sedis</taxon>
        <taxon>Yarrowia</taxon>
    </lineage>
</organism>
<proteinExistence type="inferred from homology"/>
<comment type="function">
    <text evidence="13">Telomerase is a ribonucleoprotein enzyme essential for the replication of chromosome termini in most eukaryotes. It elongates telomeres. It is a reverse transcriptase that adds simple sequence repeats to chromosome ends by copying a template sequence within the RNA component of the enzyme.</text>
</comment>
<dbReference type="Gene3D" id="3.10.10.20">
    <property type="match status" value="1"/>
</dbReference>
<protein>
    <recommendedName>
        <fullName evidence="3 13">Telomerase reverse transcriptase</fullName>
        <ecNumber evidence="2 13">2.7.7.49</ecNumber>
    </recommendedName>
    <alternativeName>
        <fullName evidence="13">Telomerase catalytic subunit</fullName>
    </alternativeName>
</protein>
<dbReference type="GO" id="GO:0007004">
    <property type="term" value="P:telomere maintenance via telomerase"/>
    <property type="evidence" value="ECO:0007669"/>
    <property type="project" value="TreeGrafter"/>
</dbReference>
<dbReference type="GO" id="GO:0046872">
    <property type="term" value="F:metal ion binding"/>
    <property type="evidence" value="ECO:0007669"/>
    <property type="project" value="UniProtKB-KW"/>
</dbReference>
<dbReference type="Gene3D" id="1.10.10.2210">
    <property type="match status" value="1"/>
</dbReference>
<dbReference type="GO" id="GO:0000333">
    <property type="term" value="C:telomerase catalytic core complex"/>
    <property type="evidence" value="ECO:0007669"/>
    <property type="project" value="TreeGrafter"/>
</dbReference>
<evidence type="ECO:0000313" key="16">
    <source>
        <dbReference type="Proteomes" id="UP000182444"/>
    </source>
</evidence>
<accession>A0A1D8NE89</accession>
<keyword evidence="9 13" id="KW-0779">Telomere</keyword>
<evidence type="ECO:0000256" key="12">
    <source>
        <dbReference type="ARBA" id="ARBA00048173"/>
    </source>
</evidence>
<evidence type="ECO:0000256" key="13">
    <source>
        <dbReference type="RuleBase" id="RU365061"/>
    </source>
</evidence>